<feature type="region of interest" description="Disordered" evidence="1">
    <location>
        <begin position="1"/>
        <end position="94"/>
    </location>
</feature>
<sequence>MSTSGEQFALFDVDPVTGGDPEPQSPDTPHNDTVDSPTTTTDTDAAESHEPTAAPTPEPTDSSPHTSDNDVAVGEEPTPLDEAEAKPWESLPTGSAADGHAVIVTAVGAYTPSGQKLTGPVDSIEKLDKLIQWAALQPLGVPAQVWLVGTNACELLGWTIDPGSEDDFDDLDKLRQRAAEELCQVITATLPALTGGGWELRGDPGHVVHLSRAIGKATQMVDVILEPYVWTYWNKDFGWRNRIGDMGILGNPTAGTYIPDQDLPGARELGRRLAWSAEHLGVLPGPTPARTGAAVLDKIRRERTRTKKGIVVTTAGPIPPIDGAPRGDFEPAAGWIRDHLDSDDLEDVTQLVTIDQRAAYLASAGMLEFGYGKPRQLLGDDAADAAHADKPPFAIWRVTLPAADQYALPEKLPLPHPAMRGDQPVTTWITTISLEGLCAPIADGGMGLDVDDLAITEAWAYPERGRALDKWAKVLREARAVTTSTGDTAMKRFIGACYKGYVGRMVNPDMWTATRMQHHHQPIWRAAIMAHCRWRGRRVAMRIARETGRWPIRTMTDSWVYLLGAGQDIADDSEALGKMVLENQVELTDEMLLAFAAAETGHDLRLAIAAAYATESDDDQDVGEGD</sequence>
<dbReference type="EMBL" id="BAABFB010000065">
    <property type="protein sequence ID" value="GAA4485941.1"/>
    <property type="molecule type" value="Genomic_DNA"/>
</dbReference>
<keyword evidence="3" id="KW-1185">Reference proteome</keyword>
<gene>
    <name evidence="2" type="ORF">GCM10023094_41500</name>
</gene>
<comment type="caution">
    <text evidence="2">The sequence shown here is derived from an EMBL/GenBank/DDBJ whole genome shotgun (WGS) entry which is preliminary data.</text>
</comment>
<dbReference type="RefSeq" id="WP_345349601.1">
    <property type="nucleotide sequence ID" value="NZ_BAABFB010000065.1"/>
</dbReference>
<evidence type="ECO:0000313" key="2">
    <source>
        <dbReference type="EMBL" id="GAA4485941.1"/>
    </source>
</evidence>
<evidence type="ECO:0000313" key="3">
    <source>
        <dbReference type="Proteomes" id="UP001501183"/>
    </source>
</evidence>
<evidence type="ECO:0008006" key="4">
    <source>
        <dbReference type="Google" id="ProtNLM"/>
    </source>
</evidence>
<reference evidence="3" key="1">
    <citation type="journal article" date="2019" name="Int. J. Syst. Evol. Microbiol.">
        <title>The Global Catalogue of Microorganisms (GCM) 10K type strain sequencing project: providing services to taxonomists for standard genome sequencing and annotation.</title>
        <authorList>
            <consortium name="The Broad Institute Genomics Platform"/>
            <consortium name="The Broad Institute Genome Sequencing Center for Infectious Disease"/>
            <person name="Wu L."/>
            <person name="Ma J."/>
        </authorList>
    </citation>
    <scope>NUCLEOTIDE SEQUENCE [LARGE SCALE GENOMIC DNA]</scope>
    <source>
        <strain evidence="3">JCM 32206</strain>
    </source>
</reference>
<organism evidence="2 3">
    <name type="scientific">Rhodococcus olei</name>
    <dbReference type="NCBI Taxonomy" id="2161675"/>
    <lineage>
        <taxon>Bacteria</taxon>
        <taxon>Bacillati</taxon>
        <taxon>Actinomycetota</taxon>
        <taxon>Actinomycetes</taxon>
        <taxon>Mycobacteriales</taxon>
        <taxon>Nocardiaceae</taxon>
        <taxon>Rhodococcus</taxon>
    </lineage>
</organism>
<evidence type="ECO:0000256" key="1">
    <source>
        <dbReference type="SAM" id="MobiDB-lite"/>
    </source>
</evidence>
<dbReference type="Proteomes" id="UP001501183">
    <property type="component" value="Unassembled WGS sequence"/>
</dbReference>
<accession>A0ABP8PD20</accession>
<feature type="compositionally biased region" description="Low complexity" evidence="1">
    <location>
        <begin position="34"/>
        <end position="43"/>
    </location>
</feature>
<proteinExistence type="predicted"/>
<feature type="compositionally biased region" description="Low complexity" evidence="1">
    <location>
        <begin position="51"/>
        <end position="64"/>
    </location>
</feature>
<protein>
    <recommendedName>
        <fullName evidence="4">Telomere-binding protein</fullName>
    </recommendedName>
</protein>
<name>A0ABP8PD20_9NOCA</name>